<feature type="compositionally biased region" description="Polar residues" evidence="8">
    <location>
        <begin position="874"/>
        <end position="899"/>
    </location>
</feature>
<dbReference type="Gene3D" id="2.20.70.10">
    <property type="match status" value="1"/>
</dbReference>
<feature type="domain" description="WW" evidence="10">
    <location>
        <begin position="29"/>
        <end position="62"/>
    </location>
</feature>
<feature type="region of interest" description="Disordered" evidence="8">
    <location>
        <begin position="499"/>
        <end position="523"/>
    </location>
</feature>
<feature type="coiled-coil region" evidence="7">
    <location>
        <begin position="962"/>
        <end position="1024"/>
    </location>
</feature>
<dbReference type="Pfam" id="PF00168">
    <property type="entry name" value="C2"/>
    <property type="match status" value="1"/>
</dbReference>
<dbReference type="FunFam" id="2.20.70.10:FF:000001">
    <property type="entry name" value="Membrane-associated guanylate kinase, WW and PDZ domain-containing protein 1"/>
    <property type="match status" value="1"/>
</dbReference>
<dbReference type="SUPFAM" id="SSF49562">
    <property type="entry name" value="C2 domain (Calcium/lipid-binding domain, CaLB)"/>
    <property type="match status" value="1"/>
</dbReference>
<keyword evidence="5 7" id="KW-0175">Coiled coil</keyword>
<dbReference type="InterPro" id="IPR000008">
    <property type="entry name" value="C2_dom"/>
</dbReference>
<dbReference type="Proteomes" id="UP000189705">
    <property type="component" value="Unplaced"/>
</dbReference>
<dbReference type="Pfam" id="PF25802">
    <property type="entry name" value="WWC1"/>
    <property type="match status" value="1"/>
</dbReference>
<dbReference type="InterPro" id="IPR036020">
    <property type="entry name" value="WW_dom_sf"/>
</dbReference>
<dbReference type="Gene3D" id="2.60.40.150">
    <property type="entry name" value="C2 domain"/>
    <property type="match status" value="1"/>
</dbReference>
<dbReference type="GO" id="GO:0035330">
    <property type="term" value="P:regulation of hippo signaling"/>
    <property type="evidence" value="ECO:0007669"/>
    <property type="project" value="TreeGrafter"/>
</dbReference>
<evidence type="ECO:0000256" key="1">
    <source>
        <dbReference type="ARBA" id="ARBA00004496"/>
    </source>
</evidence>
<dbReference type="RefSeq" id="XP_025061457.1">
    <property type="nucleotide sequence ID" value="XM_025205672.1"/>
</dbReference>
<dbReference type="GO" id="GO:0046621">
    <property type="term" value="P:negative regulation of organ growth"/>
    <property type="evidence" value="ECO:0007669"/>
    <property type="project" value="TreeGrafter"/>
</dbReference>
<name>A0A3Q0GPX6_ALLSI</name>
<dbReference type="GO" id="GO:0060090">
    <property type="term" value="F:molecular adaptor activity"/>
    <property type="evidence" value="ECO:0007669"/>
    <property type="project" value="TreeGrafter"/>
</dbReference>
<evidence type="ECO:0000256" key="3">
    <source>
        <dbReference type="ARBA" id="ARBA00022737"/>
    </source>
</evidence>
<accession>A0A3Q0GPX6</accession>
<protein>
    <submittedName>
        <fullName evidence="12">Protein KIBRA isoform X4</fullName>
    </submittedName>
</protein>
<sequence>MRVQGERRTTAVCSHEYTKPLTFADCISDELPLGWEEAYDPQVGVYYIDHNTKTTQIEDPRVQWRREQEHMLKDYLVLAQEAIAAQKEIYQVKQQRLELAQQEYQQLHEVWEHKLGSQTSLISGSSSSSKYDPEILKAEIATTKSRVNKLKREVAHMKQELQYKEHGFQTLKKIDMKMSDTQGGYKLDEAQAILSEMKAIKKLITSGEKEKQDLIQSLARLKDGFVADTGQHSDLWASSTSLEGSSPLLPRQYLDVSSQTEVSGNFITSSNNQLAEKVRLRLRYEEAKRRIANLKIQLAKLDSEAWPGVLDSERDRLILINEKEELLKELRFISPRKWTRGEVERLEMERKRLEEDLQAARDTQSKALTERLKLNSKRNHLVRELEETTRLVAMLHTQLKSLSTSMLSLSSGSSPGSLASSRGSLATSSQDSSTSASFTDLYYEQLEQLDSEYQNKVDFLLLEGATGFRPSGYITTIHENEVAKTHKTDATSRIQALRSSLSGTPKSMTSLSPRSSLSSPSPPCSPLVLDPLLAGDNFLSHMDFEDTEINTSFSELTLHTGSSGYRLEEPMAEDKHRGQGVNTVGGAALKVACVSAAVSDESVAGDSGVYEASAQRYDDKNKQFAILVIQLSNVPALLLHQDQKVTIRVAVLPCSESTSCLFRTRPMDASDNLIYNEIFWVSITYAALRQKTLRVDVCTVDKSHLEECLGGAQISLAEICRSGEKSTRWYNLLSYKYLQKQSGKNKQEDICSEESCAEKTDSVSALLEQTAVELEAVEKKLEESRSTLTSGETCLCGRQDEEVGEQEEQDGNSENEAEEEEFYAVKALWDAEENPEIQLHSELTAIKVDKETNTESPAQSSTVVRPKDKRGANPPQTQFIRSSTIIRSKTFSPGPQSQYVCRLNRSDSDSSTLSKKPPFVRNAMERRSVRMKRPSVKSFGAERLIRTSLDLELDLQASKTWHDQLVQEISVLKELKEQLEQAQSQGEKELPQWVKDDERFRILLKLVEKRAQKTEHKCEQKADKMMRAAAKDVHRLRGQSRKEPLEVQSFRAKMAFFTRPRINIPTLSADDV</sequence>
<evidence type="ECO:0000256" key="8">
    <source>
        <dbReference type="SAM" id="MobiDB-lite"/>
    </source>
</evidence>
<dbReference type="InterPro" id="IPR035892">
    <property type="entry name" value="C2_domain_sf"/>
</dbReference>
<keyword evidence="3" id="KW-0677">Repeat</keyword>
<feature type="compositionally biased region" description="Acidic residues" evidence="8">
    <location>
        <begin position="802"/>
        <end position="819"/>
    </location>
</feature>
<evidence type="ECO:0000256" key="5">
    <source>
        <dbReference type="ARBA" id="ARBA00023054"/>
    </source>
</evidence>
<feature type="compositionally biased region" description="Polar residues" evidence="8">
    <location>
        <begin position="854"/>
        <end position="863"/>
    </location>
</feature>
<dbReference type="GO" id="GO:0016477">
    <property type="term" value="P:cell migration"/>
    <property type="evidence" value="ECO:0007669"/>
    <property type="project" value="TreeGrafter"/>
</dbReference>
<dbReference type="GO" id="GO:0005737">
    <property type="term" value="C:cytoplasm"/>
    <property type="evidence" value="ECO:0007669"/>
    <property type="project" value="UniProtKB-SubCell"/>
</dbReference>
<evidence type="ECO:0000259" key="9">
    <source>
        <dbReference type="PROSITE" id="PS50004"/>
    </source>
</evidence>
<reference evidence="12" key="1">
    <citation type="submission" date="2025-08" db="UniProtKB">
        <authorList>
            <consortium name="RefSeq"/>
        </authorList>
    </citation>
    <scope>IDENTIFICATION</scope>
</reference>
<dbReference type="GeneID" id="102386882"/>
<evidence type="ECO:0000259" key="10">
    <source>
        <dbReference type="PROSITE" id="PS50020"/>
    </source>
</evidence>
<feature type="region of interest" description="Disordered" evidence="8">
    <location>
        <begin position="848"/>
        <end position="924"/>
    </location>
</feature>
<evidence type="ECO:0000313" key="11">
    <source>
        <dbReference type="Proteomes" id="UP000189705"/>
    </source>
</evidence>
<dbReference type="InterPro" id="IPR051105">
    <property type="entry name" value="WWC/KIBRA_Hippo_Reg"/>
</dbReference>
<feature type="region of interest" description="Disordered" evidence="8">
    <location>
        <begin position="796"/>
        <end position="819"/>
    </location>
</feature>
<evidence type="ECO:0000313" key="12">
    <source>
        <dbReference type="RefSeq" id="XP_025061457.1"/>
    </source>
</evidence>
<feature type="coiled-coil region" evidence="7">
    <location>
        <begin position="83"/>
        <end position="110"/>
    </location>
</feature>
<evidence type="ECO:0000256" key="7">
    <source>
        <dbReference type="SAM" id="Coils"/>
    </source>
</evidence>
<dbReference type="GO" id="GO:0006355">
    <property type="term" value="P:regulation of DNA-templated transcription"/>
    <property type="evidence" value="ECO:0007669"/>
    <property type="project" value="TreeGrafter"/>
</dbReference>
<dbReference type="GO" id="GO:0019900">
    <property type="term" value="F:kinase binding"/>
    <property type="evidence" value="ECO:0007669"/>
    <property type="project" value="TreeGrafter"/>
</dbReference>
<keyword evidence="11" id="KW-1185">Reference proteome</keyword>
<dbReference type="InterPro" id="IPR057747">
    <property type="entry name" value="WWC1_hairpin"/>
</dbReference>
<dbReference type="PANTHER" id="PTHR14791">
    <property type="entry name" value="BOMB/KIRA PROTEINS"/>
    <property type="match status" value="1"/>
</dbReference>
<dbReference type="CDD" id="cd00201">
    <property type="entry name" value="WW"/>
    <property type="match status" value="1"/>
</dbReference>
<dbReference type="AlphaFoldDB" id="A0A3Q0GPX6"/>
<dbReference type="InterPro" id="IPR001202">
    <property type="entry name" value="WW_dom"/>
</dbReference>
<dbReference type="FunFam" id="2.60.40.150:FF:000084">
    <property type="entry name" value="Protein KIBRA isoform 1"/>
    <property type="match status" value="1"/>
</dbReference>
<gene>
    <name evidence="12" type="primary">WWC1</name>
</gene>
<dbReference type="SMART" id="SM00456">
    <property type="entry name" value="WW"/>
    <property type="match status" value="1"/>
</dbReference>
<dbReference type="PANTHER" id="PTHR14791:SF22">
    <property type="entry name" value="PROTEIN KIBRA"/>
    <property type="match status" value="1"/>
</dbReference>
<dbReference type="SUPFAM" id="SSF51045">
    <property type="entry name" value="WW domain"/>
    <property type="match status" value="1"/>
</dbReference>
<evidence type="ECO:0000256" key="4">
    <source>
        <dbReference type="ARBA" id="ARBA00023015"/>
    </source>
</evidence>
<dbReference type="InterPro" id="IPR037771">
    <property type="entry name" value="C2_WWC"/>
</dbReference>
<feature type="compositionally biased region" description="Polar residues" evidence="8">
    <location>
        <begin position="499"/>
        <end position="509"/>
    </location>
</feature>
<evidence type="ECO:0000256" key="6">
    <source>
        <dbReference type="ARBA" id="ARBA00023163"/>
    </source>
</evidence>
<dbReference type="PROSITE" id="PS50004">
    <property type="entry name" value="C2"/>
    <property type="match status" value="1"/>
</dbReference>
<comment type="subcellular location">
    <subcellularLocation>
        <location evidence="1">Cytoplasm</location>
    </subcellularLocation>
</comment>
<keyword evidence="4" id="KW-0805">Transcription regulation</keyword>
<feature type="compositionally biased region" description="Low complexity" evidence="8">
    <location>
        <begin position="510"/>
        <end position="519"/>
    </location>
</feature>
<feature type="region of interest" description="Disordered" evidence="8">
    <location>
        <begin position="410"/>
        <end position="433"/>
    </location>
</feature>
<dbReference type="CTD" id="23286"/>
<organism evidence="11 12">
    <name type="scientific">Alligator sinensis</name>
    <name type="common">Chinese alligator</name>
    <dbReference type="NCBI Taxonomy" id="38654"/>
    <lineage>
        <taxon>Eukaryota</taxon>
        <taxon>Metazoa</taxon>
        <taxon>Chordata</taxon>
        <taxon>Craniata</taxon>
        <taxon>Vertebrata</taxon>
        <taxon>Euteleostomi</taxon>
        <taxon>Archelosauria</taxon>
        <taxon>Archosauria</taxon>
        <taxon>Crocodylia</taxon>
        <taxon>Alligatoridae</taxon>
        <taxon>Alligatorinae</taxon>
        <taxon>Alligator</taxon>
    </lineage>
</organism>
<keyword evidence="2" id="KW-0963">Cytoplasm</keyword>
<feature type="coiled-coil region" evidence="7">
    <location>
        <begin position="336"/>
        <end position="370"/>
    </location>
</feature>
<dbReference type="Pfam" id="PF00397">
    <property type="entry name" value="WW"/>
    <property type="match status" value="1"/>
</dbReference>
<dbReference type="CDD" id="cd08680">
    <property type="entry name" value="C2_Kibra"/>
    <property type="match status" value="1"/>
</dbReference>
<feature type="coiled-coil region" evidence="7">
    <location>
        <begin position="270"/>
        <end position="304"/>
    </location>
</feature>
<proteinExistence type="predicted"/>
<keyword evidence="6" id="KW-0804">Transcription</keyword>
<feature type="domain" description="C2" evidence="9">
    <location>
        <begin position="606"/>
        <end position="730"/>
    </location>
</feature>
<dbReference type="PROSITE" id="PS50020">
    <property type="entry name" value="WW_DOMAIN_2"/>
    <property type="match status" value="1"/>
</dbReference>
<evidence type="ECO:0000256" key="2">
    <source>
        <dbReference type="ARBA" id="ARBA00022490"/>
    </source>
</evidence>